<evidence type="ECO:0000313" key="1">
    <source>
        <dbReference type="EMBL" id="PZG56350.1"/>
    </source>
</evidence>
<name>A0A2W2I067_9ACTN</name>
<dbReference type="EMBL" id="POUA01000006">
    <property type="protein sequence ID" value="PZG56350.1"/>
    <property type="molecule type" value="Genomic_DNA"/>
</dbReference>
<organism evidence="1 2">
    <name type="scientific">Spongiactinospora gelatinilytica</name>
    <dbReference type="NCBI Taxonomy" id="2666298"/>
    <lineage>
        <taxon>Bacteria</taxon>
        <taxon>Bacillati</taxon>
        <taxon>Actinomycetota</taxon>
        <taxon>Actinomycetes</taxon>
        <taxon>Streptosporangiales</taxon>
        <taxon>Streptosporangiaceae</taxon>
        <taxon>Spongiactinospora</taxon>
    </lineage>
</organism>
<dbReference type="AlphaFoldDB" id="A0A2W2I067"/>
<sequence length="57" mass="5776">MAAQTPSLTGSDADLADLFRLDITFIEHGPNANAVIAMTDDNCGTTCPSTCTTSAGA</sequence>
<accession>A0A2W2I067</accession>
<dbReference type="RefSeq" id="WP_111165252.1">
    <property type="nucleotide sequence ID" value="NZ_POUA01000006.1"/>
</dbReference>
<proteinExistence type="predicted"/>
<gene>
    <name evidence="1" type="ORF">C1I98_01520</name>
</gene>
<keyword evidence="2" id="KW-1185">Reference proteome</keyword>
<comment type="caution">
    <text evidence="1">The sequence shown here is derived from an EMBL/GenBank/DDBJ whole genome shotgun (WGS) entry which is preliminary data.</text>
</comment>
<evidence type="ECO:0000313" key="2">
    <source>
        <dbReference type="Proteomes" id="UP000248544"/>
    </source>
</evidence>
<dbReference type="Proteomes" id="UP000248544">
    <property type="component" value="Unassembled WGS sequence"/>
</dbReference>
<protein>
    <submittedName>
        <fullName evidence="1">FxLD family lantipeptide</fullName>
    </submittedName>
</protein>
<reference evidence="1 2" key="1">
    <citation type="submission" date="2018-01" db="EMBL/GenBank/DDBJ databases">
        <title>Draft genome sequence of Sphaerisporangium sp. 7K107.</title>
        <authorList>
            <person name="Sahin N."/>
            <person name="Saygin H."/>
            <person name="Ay H."/>
        </authorList>
    </citation>
    <scope>NUCLEOTIDE SEQUENCE [LARGE SCALE GENOMIC DNA]</scope>
    <source>
        <strain evidence="1 2">7K107</strain>
    </source>
</reference>
<dbReference type="NCBIfam" id="TIGR04363">
    <property type="entry name" value="LD_lanti_pre"/>
    <property type="match status" value="1"/>
</dbReference>
<dbReference type="InterPro" id="IPR027575">
    <property type="entry name" value="LD_lanti_pre"/>
</dbReference>